<feature type="region of interest" description="Disordered" evidence="1">
    <location>
        <begin position="162"/>
        <end position="181"/>
    </location>
</feature>
<name>L8FLN2_PSED2</name>
<organism evidence="2 3">
    <name type="scientific">Pseudogymnoascus destructans (strain ATCC MYA-4855 / 20631-21)</name>
    <name type="common">Bat white-nose syndrome fungus</name>
    <name type="synonym">Geomyces destructans</name>
    <dbReference type="NCBI Taxonomy" id="658429"/>
    <lineage>
        <taxon>Eukaryota</taxon>
        <taxon>Fungi</taxon>
        <taxon>Dikarya</taxon>
        <taxon>Ascomycota</taxon>
        <taxon>Pezizomycotina</taxon>
        <taxon>Leotiomycetes</taxon>
        <taxon>Thelebolales</taxon>
        <taxon>Thelebolaceae</taxon>
        <taxon>Pseudogymnoascus</taxon>
    </lineage>
</organism>
<keyword evidence="3" id="KW-1185">Reference proteome</keyword>
<dbReference type="AlphaFoldDB" id="L8FLN2"/>
<feature type="region of interest" description="Disordered" evidence="1">
    <location>
        <begin position="123"/>
        <end position="150"/>
    </location>
</feature>
<proteinExistence type="predicted"/>
<sequence>MQHQAPLQIFTITQLELGSPLIWEPAVGTAEHDRLVDAYIPGPANLQQKRATIALDFFDTAAASTMPAPFCRTYLVATSTPEFAAKPYSPAFAPTTSFSPSAYTTSTLSSSFSASASTSSFSASASTSSHSSKSSKRSISSLSSAASASPAKRLPGFSIMTADGVDITNNQSRGPQDQGTA</sequence>
<feature type="compositionally biased region" description="Polar residues" evidence="1">
    <location>
        <begin position="167"/>
        <end position="181"/>
    </location>
</feature>
<dbReference type="Proteomes" id="UP000011064">
    <property type="component" value="Unassembled WGS sequence"/>
</dbReference>
<dbReference type="InParanoid" id="L8FLN2"/>
<reference evidence="3" key="1">
    <citation type="submission" date="2010-09" db="EMBL/GenBank/DDBJ databases">
        <title>The genome sequence of Geomyces destructans 20631-21.</title>
        <authorList>
            <consortium name="The Broad Institute Genome Sequencing Platform"/>
            <person name="Cuomo C.A."/>
            <person name="Blehert D.S."/>
            <person name="Lorch J.M."/>
            <person name="Young S.K."/>
            <person name="Zeng Q."/>
            <person name="Gargeya S."/>
            <person name="Fitzgerald M."/>
            <person name="Haas B."/>
            <person name="Abouelleil A."/>
            <person name="Alvarado L."/>
            <person name="Arachchi H.M."/>
            <person name="Berlin A."/>
            <person name="Brown A."/>
            <person name="Chapman S.B."/>
            <person name="Chen Z."/>
            <person name="Dunbar C."/>
            <person name="Freedman E."/>
            <person name="Gearin G."/>
            <person name="Gellesch M."/>
            <person name="Goldberg J."/>
            <person name="Griggs A."/>
            <person name="Gujja S."/>
            <person name="Heiman D."/>
            <person name="Howarth C."/>
            <person name="Larson L."/>
            <person name="Lui A."/>
            <person name="MacDonald P.J.P."/>
            <person name="Montmayeur A."/>
            <person name="Murphy C."/>
            <person name="Neiman D."/>
            <person name="Pearson M."/>
            <person name="Priest M."/>
            <person name="Roberts A."/>
            <person name="Saif S."/>
            <person name="Shea T."/>
            <person name="Shenoy N."/>
            <person name="Sisk P."/>
            <person name="Stolte C."/>
            <person name="Sykes S."/>
            <person name="Wortman J."/>
            <person name="Nusbaum C."/>
            <person name="Birren B."/>
        </authorList>
    </citation>
    <scope>NUCLEOTIDE SEQUENCE [LARGE SCALE GENOMIC DNA]</scope>
    <source>
        <strain evidence="3">ATCC MYA-4855 / 20631-21</strain>
    </source>
</reference>
<evidence type="ECO:0000256" key="1">
    <source>
        <dbReference type="SAM" id="MobiDB-lite"/>
    </source>
</evidence>
<dbReference type="VEuPathDB" id="FungiDB:GMDG_00910"/>
<dbReference type="EMBL" id="GL573178">
    <property type="protein sequence ID" value="ELR01810.1"/>
    <property type="molecule type" value="Genomic_DNA"/>
</dbReference>
<evidence type="ECO:0000313" key="2">
    <source>
        <dbReference type="EMBL" id="ELR01810.1"/>
    </source>
</evidence>
<evidence type="ECO:0000313" key="3">
    <source>
        <dbReference type="Proteomes" id="UP000011064"/>
    </source>
</evidence>
<accession>L8FLN2</accession>
<dbReference type="STRING" id="658429.L8FLN2"/>
<gene>
    <name evidence="2" type="ORF">GMDG_00910</name>
</gene>
<protein>
    <submittedName>
        <fullName evidence="2">Uncharacterized protein</fullName>
    </submittedName>
</protein>
<dbReference type="HOGENOM" id="CLU_1489614_0_0_1"/>